<dbReference type="Pfam" id="PF14111">
    <property type="entry name" value="DUF4283"/>
    <property type="match status" value="1"/>
</dbReference>
<dbReference type="PROSITE" id="PS50878">
    <property type="entry name" value="RT_POL"/>
    <property type="match status" value="1"/>
</dbReference>
<feature type="compositionally biased region" description="Polar residues" evidence="1">
    <location>
        <begin position="661"/>
        <end position="696"/>
    </location>
</feature>
<organism evidence="3 4">
    <name type="scientific">Arabidopsis thaliana x Arabidopsis arenosa</name>
    <dbReference type="NCBI Taxonomy" id="1240361"/>
    <lineage>
        <taxon>Eukaryota</taxon>
        <taxon>Viridiplantae</taxon>
        <taxon>Streptophyta</taxon>
        <taxon>Embryophyta</taxon>
        <taxon>Tracheophyta</taxon>
        <taxon>Spermatophyta</taxon>
        <taxon>Magnoliopsida</taxon>
        <taxon>eudicotyledons</taxon>
        <taxon>Gunneridae</taxon>
        <taxon>Pentapetalae</taxon>
        <taxon>rosids</taxon>
        <taxon>malvids</taxon>
        <taxon>Brassicales</taxon>
        <taxon>Brassicaceae</taxon>
        <taxon>Camelineae</taxon>
        <taxon>Arabidopsis</taxon>
    </lineage>
</organism>
<dbReference type="Proteomes" id="UP000694240">
    <property type="component" value="Chromosome 10"/>
</dbReference>
<evidence type="ECO:0000313" key="3">
    <source>
        <dbReference type="EMBL" id="KAG7558748.1"/>
    </source>
</evidence>
<feature type="compositionally biased region" description="Basic residues" evidence="1">
    <location>
        <begin position="715"/>
        <end position="728"/>
    </location>
</feature>
<evidence type="ECO:0000256" key="1">
    <source>
        <dbReference type="SAM" id="MobiDB-lite"/>
    </source>
</evidence>
<feature type="compositionally biased region" description="Basic and acidic residues" evidence="1">
    <location>
        <begin position="314"/>
        <end position="335"/>
    </location>
</feature>
<feature type="region of interest" description="Disordered" evidence="1">
    <location>
        <begin position="471"/>
        <end position="531"/>
    </location>
</feature>
<evidence type="ECO:0000259" key="2">
    <source>
        <dbReference type="PROSITE" id="PS50878"/>
    </source>
</evidence>
<feature type="region of interest" description="Disordered" evidence="1">
    <location>
        <begin position="239"/>
        <end position="335"/>
    </location>
</feature>
<dbReference type="PANTHER" id="PTHR33116:SF86">
    <property type="entry name" value="REVERSE TRANSCRIPTASE DOMAIN-CONTAINING PROTEIN"/>
    <property type="match status" value="1"/>
</dbReference>
<dbReference type="Pfam" id="PF00078">
    <property type="entry name" value="RVT_1"/>
    <property type="match status" value="1"/>
</dbReference>
<feature type="compositionally biased region" description="Basic and acidic residues" evidence="1">
    <location>
        <begin position="509"/>
        <end position="523"/>
    </location>
</feature>
<reference evidence="3 4" key="1">
    <citation type="submission" date="2020-12" db="EMBL/GenBank/DDBJ databases">
        <title>Concerted genomic and epigenomic changes stabilize Arabidopsis allopolyploids.</title>
        <authorList>
            <person name="Chen Z."/>
        </authorList>
    </citation>
    <scope>NUCLEOTIDE SEQUENCE [LARGE SCALE GENOMIC DNA]</scope>
    <source>
        <strain evidence="3">Allo738</strain>
        <tissue evidence="3">Leaf</tissue>
    </source>
</reference>
<sequence length="1675" mass="191966">MGSSHRSRSADRGREALVEEDEPVILPPVDNSNLMDRFKNTLIGRTFCSEGRSTELLLAVMPKAHIWDVEGRVRGFDLGNGRFQFDFDSEGDLKRVLNKRPCHINRWSLALERWKPNVRSDFPNRITFWVQTKGLPREFWTEEALRSIGKSLGEVVSVDEKTGKIEASVNVTRPLRFEKKAIGPNGEEHLVSFKYEKLHRYCFTCKLISHEERSCPNLTEEERFKLRAERSELARKEAEEEELFRVPQPHHRNYPFSSSDQSLREVPRRERAPSPVERSGKHYEQKKDRYSPQERRRTESSNSLSLAYVNPHRKALDSKDPSRDRFHEKRPSHHSYDYYKKEKEHKPVWQRLETNHYSSYPRHRENFNNFNSDYRKRRYDESVATSSWLPKSPRYQEEEARNHKRAKACAFYRFAVKRKARFSPPLGSKLIFMCFCSKFWATEASALGARRVQIPFAPRVASRYLKHRVQRLDSGNSRDARQILDKKRSSYPYPRESNKEPPRSVPSPRRTDKAQLSYREKGKGIQVEEDGSRTITASEIRHHRPSGSVFYREKAPKSPSTAKSPDLAVGPKEAAISPPNPISLVIQKVITPEEEDMQLQKEIDEMKARHSALSADERKALQEKADKLYADELHALHMRQVDVDNDDLLDDDMQDTDNQLSGEHTVSEQLIPISNRQEKSLSPSLSPGNKQVSPSPSRRPVKERIEIPKGSTSKSAHRRRRAENKRRISQSPIELPGAASKKRNILLTGSPKKRSVNKSQTLRSRTGKPAPSLPRTGVFPSSVNKRTKSHSGLVGSQNPPSFLFLSETKNERSVLEERQLDLGYDNLFTVEPEGNSGGLALLYSNDYPTTVLSFTNRLIDVETIIDGNKVFLSFVYGDPVVKYRENVWERLTRIGIERSGPWFLIGDFNELCGNHEKQGGKKRSENSFLPFNTMIHNCGLVDFPYKGNPFSWVGRRRNGLIKCMLDKAFGTEDLHNTFSHTNVEYLRLWGSDHRPLLAHIHSKNKKRKRSFQFDKRWLGKEGLEEAIIAGWGTPSEDACDIVKKIQSCRRAISTWRKSELSNYNSAKLIEGLTAELDEAQLDENRDPSEITQLKFKLCDAFREEELHWKQKSRANWLDEGDENTKFFHASTKQRRARNRIIGLFNSDGVWVASEEEIEGVATNYFSQLFTSSLAANEHEILRDIPEIVNEEMNGCLTRDVTEAEIKKALFEMNPSKAPGPDGMTALFYQKFWHIVRSDLVNTIKSFFSSGILDPNLNQTNICLIPKIGRPIEMSGFRPISLCNVGYKIISKVLSNRLRKTLPKIISETQSAFVARRLITDNILIAQENFHALRTNDACRKNFMAIKTDMSKAFDRVEWSFLRTLMLKLGFSPRWVHWIMTCVETVTYQVLINGEAKGSISPTRGIRQGDPLSPYLFIICTEALIARINRAEWFGKIQGLHLSRASPPVSHLLFADDSLFFCRADCQQSLEIISIIRQYGEASGQQINFSKSSVMFGSKVQPQKKTDIKNILGIHKEGGMGTYLGLPEKIHGSKAQVFAFVQDRLKSRINTWSSKFLSKGGKEILIKSVAQALPTYVMSCFLLPKNIRSKLSSAISNFWWSNNQDSRGLHWVAWDKLCTPLSEGGLGFRTFEDFNLALLAKQMWRLVRYPNSLLARVLRGVERSVDSNYTGPSTDQ</sequence>
<protein>
    <submittedName>
        <fullName evidence="3">Reverse transcriptase domain</fullName>
    </submittedName>
</protein>
<feature type="domain" description="Reverse transcriptase" evidence="2">
    <location>
        <begin position="1245"/>
        <end position="1527"/>
    </location>
</feature>
<dbReference type="InterPro" id="IPR025558">
    <property type="entry name" value="DUF4283"/>
</dbReference>
<dbReference type="InterPro" id="IPR000477">
    <property type="entry name" value="RT_dom"/>
</dbReference>
<feature type="region of interest" description="Disordered" evidence="1">
    <location>
        <begin position="550"/>
        <end position="575"/>
    </location>
</feature>
<keyword evidence="3" id="KW-0808">Transferase</keyword>
<accession>A0A8T1ZJ07</accession>
<dbReference type="Pfam" id="PF14392">
    <property type="entry name" value="zf-CCHC_4"/>
    <property type="match status" value="1"/>
</dbReference>
<keyword evidence="4" id="KW-1185">Reference proteome</keyword>
<keyword evidence="3" id="KW-0695">RNA-directed DNA polymerase</keyword>
<dbReference type="PANTHER" id="PTHR33116">
    <property type="entry name" value="REVERSE TRANSCRIPTASE ZINC-BINDING DOMAIN-CONTAINING PROTEIN-RELATED-RELATED"/>
    <property type="match status" value="1"/>
</dbReference>
<keyword evidence="3" id="KW-0548">Nucleotidyltransferase</keyword>
<comment type="caution">
    <text evidence="3">The sequence shown here is derived from an EMBL/GenBank/DDBJ whole genome shotgun (WGS) entry which is preliminary data.</text>
</comment>
<name>A0A8T1ZJ07_9BRAS</name>
<feature type="region of interest" description="Disordered" evidence="1">
    <location>
        <begin position="647"/>
        <end position="795"/>
    </location>
</feature>
<dbReference type="CDD" id="cd01650">
    <property type="entry name" value="RT_nLTR_like"/>
    <property type="match status" value="1"/>
</dbReference>
<dbReference type="GO" id="GO:0003964">
    <property type="term" value="F:RNA-directed DNA polymerase activity"/>
    <property type="evidence" value="ECO:0007669"/>
    <property type="project" value="UniProtKB-KW"/>
</dbReference>
<dbReference type="EMBL" id="JAEFBK010000010">
    <property type="protein sequence ID" value="KAG7558748.1"/>
    <property type="molecule type" value="Genomic_DNA"/>
</dbReference>
<dbReference type="InterPro" id="IPR005135">
    <property type="entry name" value="Endo/exonuclease/phosphatase"/>
</dbReference>
<gene>
    <name evidence="3" type="ORF">ISN45_Aa05g003800</name>
</gene>
<evidence type="ECO:0000313" key="4">
    <source>
        <dbReference type="Proteomes" id="UP000694240"/>
    </source>
</evidence>
<dbReference type="InterPro" id="IPR025836">
    <property type="entry name" value="Zn_knuckle_CX2CX4HX4C"/>
</dbReference>
<dbReference type="Pfam" id="PF03372">
    <property type="entry name" value="Exo_endo_phos"/>
    <property type="match status" value="1"/>
</dbReference>
<feature type="compositionally biased region" description="Basic and acidic residues" evidence="1">
    <location>
        <begin position="262"/>
        <end position="299"/>
    </location>
</feature>
<proteinExistence type="predicted"/>
<feature type="compositionally biased region" description="Basic and acidic residues" evidence="1">
    <location>
        <begin position="476"/>
        <end position="488"/>
    </location>
</feature>